<dbReference type="InterPro" id="IPR018062">
    <property type="entry name" value="HTH_AraC-typ_CS"/>
</dbReference>
<evidence type="ECO:0000313" key="6">
    <source>
        <dbReference type="Proteomes" id="UP000253061"/>
    </source>
</evidence>
<dbReference type="RefSeq" id="WP_062957781.1">
    <property type="nucleotide sequence ID" value="NZ_JPWB01000003.1"/>
</dbReference>
<accession>A0A367VFP8</accession>
<proteinExistence type="predicted"/>
<evidence type="ECO:0000256" key="3">
    <source>
        <dbReference type="ARBA" id="ARBA00023163"/>
    </source>
</evidence>
<keyword evidence="2" id="KW-0238">DNA-binding</keyword>
<evidence type="ECO:0000259" key="4">
    <source>
        <dbReference type="PROSITE" id="PS01124"/>
    </source>
</evidence>
<feature type="domain" description="HTH araC/xylS-type" evidence="4">
    <location>
        <begin position="226"/>
        <end position="326"/>
    </location>
</feature>
<keyword evidence="1" id="KW-0805">Transcription regulation</keyword>
<organism evidence="5 6">
    <name type="scientific">Thalassospira profundimaris</name>
    <dbReference type="NCBI Taxonomy" id="502049"/>
    <lineage>
        <taxon>Bacteria</taxon>
        <taxon>Pseudomonadati</taxon>
        <taxon>Pseudomonadota</taxon>
        <taxon>Alphaproteobacteria</taxon>
        <taxon>Rhodospirillales</taxon>
        <taxon>Thalassospiraceae</taxon>
        <taxon>Thalassospira</taxon>
    </lineage>
</organism>
<sequence length="351" mass="40666">MTHQTSPKSTILERSRFSLNELPSAQRFEVWKDSINCIYSVDADRRTRREDFVADLDSWRHRDLMMVEARSCAQSFLRTSQMIASDGMDHYNVQLYTDGAVKSDAGLGGDVLKRGGLLLLDLAQRTEAQSSEQFNSVHLFLPRRLVEDHLTNPDDHNLRFLSERDPMVRMLFSQILSMHRHIHEFNDTQISVLQKTIVMMLSTCLNSAKGETNTTRALRQDIEKGVMIRRYFRENLLSQELTAETAADDLGLSRSSLYRLFKKHGGVNQYLRDMRLRHALKLLTDPTECRRSIYDIALECGYETDAGFIRAFRAKYDMTPGDVRAGHVPHARHRDDDRIDKRYENWLHTLA</sequence>
<dbReference type="InterPro" id="IPR035418">
    <property type="entry name" value="AraC-bd_2"/>
</dbReference>
<reference evidence="5 6" key="1">
    <citation type="submission" date="2014-07" db="EMBL/GenBank/DDBJ databases">
        <title>Draft genome sequence of Thalassospira profundimaris R8-17.</title>
        <authorList>
            <person name="Lai Q."/>
            <person name="Shao Z."/>
        </authorList>
    </citation>
    <scope>NUCLEOTIDE SEQUENCE [LARGE SCALE GENOMIC DNA]</scope>
    <source>
        <strain evidence="5 6">R8-17</strain>
    </source>
</reference>
<dbReference type="PROSITE" id="PS01124">
    <property type="entry name" value="HTH_ARAC_FAMILY_2"/>
    <property type="match status" value="1"/>
</dbReference>
<evidence type="ECO:0000256" key="1">
    <source>
        <dbReference type="ARBA" id="ARBA00023015"/>
    </source>
</evidence>
<name>A0A367VFP8_9PROT</name>
<dbReference type="PROSITE" id="PS00041">
    <property type="entry name" value="HTH_ARAC_FAMILY_1"/>
    <property type="match status" value="1"/>
</dbReference>
<dbReference type="SMART" id="SM00342">
    <property type="entry name" value="HTH_ARAC"/>
    <property type="match status" value="1"/>
</dbReference>
<dbReference type="GO" id="GO:0043565">
    <property type="term" value="F:sequence-specific DNA binding"/>
    <property type="evidence" value="ECO:0007669"/>
    <property type="project" value="InterPro"/>
</dbReference>
<dbReference type="Pfam" id="PF12833">
    <property type="entry name" value="HTH_18"/>
    <property type="match status" value="1"/>
</dbReference>
<dbReference type="SUPFAM" id="SSF46689">
    <property type="entry name" value="Homeodomain-like"/>
    <property type="match status" value="1"/>
</dbReference>
<gene>
    <name evidence="5" type="ORF">TH6_08565</name>
</gene>
<dbReference type="PANTHER" id="PTHR46796">
    <property type="entry name" value="HTH-TYPE TRANSCRIPTIONAL ACTIVATOR RHAS-RELATED"/>
    <property type="match status" value="1"/>
</dbReference>
<evidence type="ECO:0000313" key="5">
    <source>
        <dbReference type="EMBL" id="RCK23080.1"/>
    </source>
</evidence>
<dbReference type="Pfam" id="PF14525">
    <property type="entry name" value="AraC_binding_2"/>
    <property type="match status" value="1"/>
</dbReference>
<dbReference type="Gene3D" id="1.10.10.60">
    <property type="entry name" value="Homeodomain-like"/>
    <property type="match status" value="1"/>
</dbReference>
<keyword evidence="3" id="KW-0804">Transcription</keyword>
<dbReference type="InterPro" id="IPR009057">
    <property type="entry name" value="Homeodomain-like_sf"/>
</dbReference>
<dbReference type="InterPro" id="IPR018060">
    <property type="entry name" value="HTH_AraC"/>
</dbReference>
<evidence type="ECO:0000256" key="2">
    <source>
        <dbReference type="ARBA" id="ARBA00023125"/>
    </source>
</evidence>
<dbReference type="AlphaFoldDB" id="A0A367VFP8"/>
<dbReference type="EMBL" id="JPWB01000003">
    <property type="protein sequence ID" value="RCK23080.1"/>
    <property type="molecule type" value="Genomic_DNA"/>
</dbReference>
<dbReference type="InterPro" id="IPR050204">
    <property type="entry name" value="AraC_XylS_family_regulators"/>
</dbReference>
<dbReference type="Proteomes" id="UP000253061">
    <property type="component" value="Unassembled WGS sequence"/>
</dbReference>
<comment type="caution">
    <text evidence="5">The sequence shown here is derived from an EMBL/GenBank/DDBJ whole genome shotgun (WGS) entry which is preliminary data.</text>
</comment>
<dbReference type="GO" id="GO:0003700">
    <property type="term" value="F:DNA-binding transcription factor activity"/>
    <property type="evidence" value="ECO:0007669"/>
    <property type="project" value="InterPro"/>
</dbReference>
<dbReference type="PANTHER" id="PTHR46796:SF6">
    <property type="entry name" value="ARAC SUBFAMILY"/>
    <property type="match status" value="1"/>
</dbReference>
<protein>
    <recommendedName>
        <fullName evidence="4">HTH araC/xylS-type domain-containing protein</fullName>
    </recommendedName>
</protein>